<evidence type="ECO:0000313" key="3">
    <source>
        <dbReference type="RefSeq" id="XP_023161622.2"/>
    </source>
</evidence>
<proteinExistence type="predicted"/>
<reference evidence="3" key="1">
    <citation type="submission" date="2025-08" db="UniProtKB">
        <authorList>
            <consortium name="RefSeq"/>
        </authorList>
    </citation>
    <scope>IDENTIFICATION</scope>
    <source>
        <strain evidence="3">15085-1641.00</strain>
        <tissue evidence="3">Whole body</tissue>
    </source>
</reference>
<evidence type="ECO:0000313" key="2">
    <source>
        <dbReference type="Proteomes" id="UP000504633"/>
    </source>
</evidence>
<sequence length="144" mass="16441">MCLLQFEALRYTTLIVIIIFAIFNILDGSVAIVTLCNGQQNIRTALIVSIVMNTLINIPLVTGINGTYRNNTLKLKRFIVAMMMYFFVKILLRKFVDPLETSNNELSIQIWYELCIIFSGLCFVLAIPLWVKVSEKCNLSEIQV</sequence>
<feature type="transmembrane region" description="Helical" evidence="1">
    <location>
        <begin position="45"/>
        <end position="66"/>
    </location>
</feature>
<feature type="transmembrane region" description="Helical" evidence="1">
    <location>
        <begin position="12"/>
        <end position="33"/>
    </location>
</feature>
<name>A0A6J1L700_DROHY</name>
<keyword evidence="2" id="KW-1185">Reference proteome</keyword>
<organism evidence="2 3">
    <name type="scientific">Drosophila hydei</name>
    <name type="common">Fruit fly</name>
    <dbReference type="NCBI Taxonomy" id="7224"/>
    <lineage>
        <taxon>Eukaryota</taxon>
        <taxon>Metazoa</taxon>
        <taxon>Ecdysozoa</taxon>
        <taxon>Arthropoda</taxon>
        <taxon>Hexapoda</taxon>
        <taxon>Insecta</taxon>
        <taxon>Pterygota</taxon>
        <taxon>Neoptera</taxon>
        <taxon>Endopterygota</taxon>
        <taxon>Diptera</taxon>
        <taxon>Brachycera</taxon>
        <taxon>Muscomorpha</taxon>
        <taxon>Ephydroidea</taxon>
        <taxon>Drosophilidae</taxon>
        <taxon>Drosophila</taxon>
    </lineage>
</organism>
<dbReference type="OMA" id="IITMMAY"/>
<feature type="transmembrane region" description="Helical" evidence="1">
    <location>
        <begin position="108"/>
        <end position="131"/>
    </location>
</feature>
<keyword evidence="1" id="KW-1133">Transmembrane helix</keyword>
<protein>
    <submittedName>
        <fullName evidence="3">Uncharacterized protein LOC111593209</fullName>
    </submittedName>
</protein>
<dbReference type="Proteomes" id="UP000504633">
    <property type="component" value="Unplaced"/>
</dbReference>
<feature type="transmembrane region" description="Helical" evidence="1">
    <location>
        <begin position="78"/>
        <end position="96"/>
    </location>
</feature>
<evidence type="ECO:0000256" key="1">
    <source>
        <dbReference type="SAM" id="Phobius"/>
    </source>
</evidence>
<accession>A0A6J1L700</accession>
<dbReference type="AlphaFoldDB" id="A0A6J1L700"/>
<dbReference type="GeneID" id="111593209"/>
<dbReference type="RefSeq" id="XP_023161622.2">
    <property type="nucleotide sequence ID" value="XM_023305854.2"/>
</dbReference>
<dbReference type="OrthoDB" id="7869486at2759"/>
<gene>
    <name evidence="3" type="primary">LOC111593209</name>
</gene>
<dbReference type="KEGG" id="dhe:111593209"/>
<keyword evidence="1" id="KW-0472">Membrane</keyword>
<keyword evidence="1" id="KW-0812">Transmembrane</keyword>